<accession>A0ABN2NI38</accession>
<protein>
    <submittedName>
        <fullName evidence="1">Uncharacterized protein</fullName>
    </submittedName>
</protein>
<evidence type="ECO:0000313" key="1">
    <source>
        <dbReference type="EMBL" id="GAA1865375.1"/>
    </source>
</evidence>
<gene>
    <name evidence="1" type="ORF">GCM10009836_52170</name>
</gene>
<dbReference type="Proteomes" id="UP001500449">
    <property type="component" value="Unassembled WGS sequence"/>
</dbReference>
<keyword evidence="2" id="KW-1185">Reference proteome</keyword>
<dbReference type="EMBL" id="BAAAQK010000019">
    <property type="protein sequence ID" value="GAA1865375.1"/>
    <property type="molecule type" value="Genomic_DNA"/>
</dbReference>
<evidence type="ECO:0000313" key="2">
    <source>
        <dbReference type="Proteomes" id="UP001500449"/>
    </source>
</evidence>
<name>A0ABN2NI38_9PSEU</name>
<organism evidence="1 2">
    <name type="scientific">Pseudonocardia ailaonensis</name>
    <dbReference type="NCBI Taxonomy" id="367279"/>
    <lineage>
        <taxon>Bacteria</taxon>
        <taxon>Bacillati</taxon>
        <taxon>Actinomycetota</taxon>
        <taxon>Actinomycetes</taxon>
        <taxon>Pseudonocardiales</taxon>
        <taxon>Pseudonocardiaceae</taxon>
        <taxon>Pseudonocardia</taxon>
    </lineage>
</organism>
<reference evidence="1 2" key="1">
    <citation type="journal article" date="2019" name="Int. J. Syst. Evol. Microbiol.">
        <title>The Global Catalogue of Microorganisms (GCM) 10K type strain sequencing project: providing services to taxonomists for standard genome sequencing and annotation.</title>
        <authorList>
            <consortium name="The Broad Institute Genomics Platform"/>
            <consortium name="The Broad Institute Genome Sequencing Center for Infectious Disease"/>
            <person name="Wu L."/>
            <person name="Ma J."/>
        </authorList>
    </citation>
    <scope>NUCLEOTIDE SEQUENCE [LARGE SCALE GENOMIC DNA]</scope>
    <source>
        <strain evidence="1 2">JCM 16009</strain>
    </source>
</reference>
<proteinExistence type="predicted"/>
<comment type="caution">
    <text evidence="1">The sequence shown here is derived from an EMBL/GenBank/DDBJ whole genome shotgun (WGS) entry which is preliminary data.</text>
</comment>
<sequence length="80" mass="8634">MTEPTEAEIREDVRRLAQAGADIAIERGFYEDKAAQYMVGLVAGLFQAVLSGGQGLPSRDTYTPAHKMADVLNLVPKIGN</sequence>